<protein>
    <submittedName>
        <fullName evidence="4">Uncharacterized protein</fullName>
    </submittedName>
</protein>
<gene>
    <name evidence="4" type="primary">yrhO3</name>
    <name evidence="4" type="ORF">MCBB_1420</name>
</gene>
<evidence type="ECO:0000313" key="4">
    <source>
        <dbReference type="EMBL" id="SCG85976.1"/>
    </source>
</evidence>
<dbReference type="Pfam" id="PF01978">
    <property type="entry name" value="TrmB"/>
    <property type="match status" value="1"/>
</dbReference>
<dbReference type="SUPFAM" id="SSF56024">
    <property type="entry name" value="Phospholipase D/nuclease"/>
    <property type="match status" value="1"/>
</dbReference>
<proteinExistence type="inferred from homology"/>
<dbReference type="GeneID" id="30412262"/>
<dbReference type="EMBL" id="LT607756">
    <property type="protein sequence ID" value="SCG85976.1"/>
    <property type="molecule type" value="Genomic_DNA"/>
</dbReference>
<dbReference type="InterPro" id="IPR002831">
    <property type="entry name" value="Tscrpt_reg_TrmB_N"/>
</dbReference>
<dbReference type="KEGG" id="mcub:MCBB_1420"/>
<sequence>MIQNSLLPTLQKLGLTYYEAKAYLSLMTLGVAKPSAIAEESGVPRTKIYEVLKKLEKDKWVNIENSRPATVTPTYPRKVLEERKLRFNHEIDSLANELTMIYDDVIQKETTKIRVVHSPESIKQMEVDILENAKNRIVAMGSLYLPGELETLKGPLLRAKDRGVSVRLIANPMNDFDKEIVNGFNEFVDVKVGHPYGIKTLMVDYREIIMILAKVKNGFSTLMML</sequence>
<feature type="domain" description="Transcription regulator TrmB N-terminal" evidence="2">
    <location>
        <begin position="10"/>
        <end position="74"/>
    </location>
</feature>
<name>A0A1D3L328_9EURY</name>
<dbReference type="PATRIC" id="fig|129848.4.peg.1447"/>
<dbReference type="STRING" id="118062.MCBB_1420"/>
<dbReference type="InterPro" id="IPR036388">
    <property type="entry name" value="WH-like_DNA-bd_sf"/>
</dbReference>
<dbReference type="InterPro" id="IPR021586">
    <property type="entry name" value="Tscrpt_reg_TrmB_C"/>
</dbReference>
<evidence type="ECO:0000313" key="5">
    <source>
        <dbReference type="Proteomes" id="UP000094707"/>
    </source>
</evidence>
<feature type="domain" description="Transcription regulator TrmB C-terminal" evidence="3">
    <location>
        <begin position="113"/>
        <end position="208"/>
    </location>
</feature>
<dbReference type="RefSeq" id="WP_071907087.1">
    <property type="nucleotide sequence ID" value="NZ_LT607756.1"/>
</dbReference>
<dbReference type="Proteomes" id="UP000094707">
    <property type="component" value="Chromosome I"/>
</dbReference>
<dbReference type="PANTHER" id="PTHR34293:SF1">
    <property type="entry name" value="HTH-TYPE TRANSCRIPTIONAL REGULATOR TRMBL2"/>
    <property type="match status" value="1"/>
</dbReference>
<dbReference type="Pfam" id="PF11495">
    <property type="entry name" value="Regulator_TrmB"/>
    <property type="match status" value="1"/>
</dbReference>
<evidence type="ECO:0000259" key="2">
    <source>
        <dbReference type="Pfam" id="PF01978"/>
    </source>
</evidence>
<dbReference type="AlphaFoldDB" id="A0A1D3L328"/>
<evidence type="ECO:0000256" key="1">
    <source>
        <dbReference type="ARBA" id="ARBA00007287"/>
    </source>
</evidence>
<dbReference type="PANTHER" id="PTHR34293">
    <property type="entry name" value="HTH-TYPE TRANSCRIPTIONAL REGULATOR TRMBL2"/>
    <property type="match status" value="1"/>
</dbReference>
<evidence type="ECO:0000259" key="3">
    <source>
        <dbReference type="Pfam" id="PF11495"/>
    </source>
</evidence>
<dbReference type="Gene3D" id="1.10.10.10">
    <property type="entry name" value="Winged helix-like DNA-binding domain superfamily/Winged helix DNA-binding domain"/>
    <property type="match status" value="1"/>
</dbReference>
<reference evidence="4 5" key="1">
    <citation type="submission" date="2016-08" db="EMBL/GenBank/DDBJ databases">
        <authorList>
            <person name="Seilhamer J.J."/>
        </authorList>
    </citation>
    <scope>NUCLEOTIDE SEQUENCE [LARGE SCALE GENOMIC DNA]</scope>
    <source>
        <strain evidence="4">Buetzberg</strain>
    </source>
</reference>
<accession>A0A1D3L328</accession>
<dbReference type="OrthoDB" id="30795at2157"/>
<keyword evidence="5" id="KW-1185">Reference proteome</keyword>
<organism evidence="4 5">
    <name type="scientific">Methanobacterium congolense</name>
    <dbReference type="NCBI Taxonomy" id="118062"/>
    <lineage>
        <taxon>Archaea</taxon>
        <taxon>Methanobacteriati</taxon>
        <taxon>Methanobacteriota</taxon>
        <taxon>Methanomada group</taxon>
        <taxon>Methanobacteria</taxon>
        <taxon>Methanobacteriales</taxon>
        <taxon>Methanobacteriaceae</taxon>
        <taxon>Methanobacterium</taxon>
    </lineage>
</organism>
<dbReference type="Gene3D" id="3.30.870.10">
    <property type="entry name" value="Endonuclease Chain A"/>
    <property type="match status" value="1"/>
</dbReference>
<dbReference type="SUPFAM" id="SSF46785">
    <property type="entry name" value="Winged helix' DNA-binding domain"/>
    <property type="match status" value="1"/>
</dbReference>
<comment type="similarity">
    <text evidence="1">Belongs to the transcriptional regulator TrmB family.</text>
</comment>
<dbReference type="InterPro" id="IPR036390">
    <property type="entry name" value="WH_DNA-bd_sf"/>
</dbReference>
<dbReference type="InterPro" id="IPR051797">
    <property type="entry name" value="TrmB-like"/>
</dbReference>